<dbReference type="SUPFAM" id="SSF53335">
    <property type="entry name" value="S-adenosyl-L-methionine-dependent methyltransferases"/>
    <property type="match status" value="1"/>
</dbReference>
<dbReference type="RefSeq" id="WP_087938318.1">
    <property type="nucleotide sequence ID" value="NZ_FNAC01000007.1"/>
</dbReference>
<dbReference type="EMBL" id="FNAC01000007">
    <property type="protein sequence ID" value="SDC83024.1"/>
    <property type="molecule type" value="Genomic_DNA"/>
</dbReference>
<keyword evidence="1" id="KW-0808">Transferase</keyword>
<name>A0A1G6PTN4_9BACT</name>
<dbReference type="Proteomes" id="UP000199060">
    <property type="component" value="Unassembled WGS sequence"/>
</dbReference>
<dbReference type="OrthoDB" id="5464618at2"/>
<accession>A0A1G6PTN4</accession>
<gene>
    <name evidence="1" type="ORF">SAMN04488104_100724</name>
</gene>
<dbReference type="Pfam" id="PF13578">
    <property type="entry name" value="Methyltransf_24"/>
    <property type="match status" value="1"/>
</dbReference>
<dbReference type="InterPro" id="IPR029063">
    <property type="entry name" value="SAM-dependent_MTases_sf"/>
</dbReference>
<dbReference type="AlphaFoldDB" id="A0A1G6PTN4"/>
<reference evidence="2" key="1">
    <citation type="submission" date="2016-10" db="EMBL/GenBank/DDBJ databases">
        <authorList>
            <person name="Varghese N."/>
            <person name="Submissions S."/>
        </authorList>
    </citation>
    <scope>NUCLEOTIDE SEQUENCE [LARGE SCALE GENOMIC DNA]</scope>
    <source>
        <strain evidence="2">DSM 23095</strain>
    </source>
</reference>
<evidence type="ECO:0000313" key="1">
    <source>
        <dbReference type="EMBL" id="SDC83024.1"/>
    </source>
</evidence>
<keyword evidence="2" id="KW-1185">Reference proteome</keyword>
<dbReference type="GO" id="GO:0008168">
    <property type="term" value="F:methyltransferase activity"/>
    <property type="evidence" value="ECO:0007669"/>
    <property type="project" value="UniProtKB-KW"/>
</dbReference>
<proteinExistence type="predicted"/>
<organism evidence="1 2">
    <name type="scientific">Algoriphagus faecimaris</name>
    <dbReference type="NCBI Taxonomy" id="686796"/>
    <lineage>
        <taxon>Bacteria</taxon>
        <taxon>Pseudomonadati</taxon>
        <taxon>Bacteroidota</taxon>
        <taxon>Cytophagia</taxon>
        <taxon>Cytophagales</taxon>
        <taxon>Cyclobacteriaceae</taxon>
        <taxon>Algoriphagus</taxon>
    </lineage>
</organism>
<keyword evidence="1" id="KW-0489">Methyltransferase</keyword>
<sequence length="256" mass="29797">MIKSKLLTEILDSGIYQTSTGTNKKIHSGISKSEVDAIIETISTNESIFETIEIGCAFGVSSLAICDALRGRENANHTIIDPFQNSHWEGIGLNNLVREGFDNFSFIEGYSEIELPKLLSENRKFDFALIDGYHTFDHTLLDFYYIERMIKPGGIIAIDDSSWLSIRKVISYILNFDNIEIDKIIFEKFDPKESAKEKLFISSIKFLYNLIPFKRKKYFFSDRIHNPYSNDIKNSSMIFLKKTHDSERHWRWFEQF</sequence>
<dbReference type="GO" id="GO:0032259">
    <property type="term" value="P:methylation"/>
    <property type="evidence" value="ECO:0007669"/>
    <property type="project" value="UniProtKB-KW"/>
</dbReference>
<protein>
    <submittedName>
        <fullName evidence="1">Methyltransferase domain-containing protein</fullName>
    </submittedName>
</protein>
<dbReference type="STRING" id="686796.SAMN04488104_100724"/>
<evidence type="ECO:0000313" key="2">
    <source>
        <dbReference type="Proteomes" id="UP000199060"/>
    </source>
</evidence>
<dbReference type="Gene3D" id="3.40.50.150">
    <property type="entry name" value="Vaccinia Virus protein VP39"/>
    <property type="match status" value="1"/>
</dbReference>